<dbReference type="AlphaFoldDB" id="A0A4R5BJJ0"/>
<sequence length="124" mass="13992">MTAMAPWTAAELQPDRVIAELGRRFPGTCAWWGEYTGAWWAISRDGTGRHRLIEADDPAELGRRLEALGARHRPALARPVTQTGTARRLRQPPPAPRRAVPFPAAPGWAEPAPRRGWLRRLFRR</sequence>
<dbReference type="OrthoDB" id="3483900at2"/>
<comment type="caution">
    <text evidence="2">The sequence shown here is derived from an EMBL/GenBank/DDBJ whole genome shotgun (WGS) entry which is preliminary data.</text>
</comment>
<gene>
    <name evidence="2" type="ORF">E1298_16865</name>
</gene>
<feature type="region of interest" description="Disordered" evidence="1">
    <location>
        <begin position="72"/>
        <end position="107"/>
    </location>
</feature>
<dbReference type="Proteomes" id="UP000294513">
    <property type="component" value="Unassembled WGS sequence"/>
</dbReference>
<dbReference type="EMBL" id="SMKU01000077">
    <property type="protein sequence ID" value="TDD86801.1"/>
    <property type="molecule type" value="Genomic_DNA"/>
</dbReference>
<protein>
    <submittedName>
        <fullName evidence="2">Uncharacterized protein</fullName>
    </submittedName>
</protein>
<dbReference type="RefSeq" id="WP_131894251.1">
    <property type="nucleotide sequence ID" value="NZ_SMKU01000077.1"/>
</dbReference>
<reference evidence="2 3" key="1">
    <citation type="submission" date="2019-03" db="EMBL/GenBank/DDBJ databases">
        <title>Draft genome sequences of novel Actinobacteria.</title>
        <authorList>
            <person name="Sahin N."/>
            <person name="Ay H."/>
            <person name="Saygin H."/>
        </authorList>
    </citation>
    <scope>NUCLEOTIDE SEQUENCE [LARGE SCALE GENOMIC DNA]</scope>
    <source>
        <strain evidence="2 3">H3C3</strain>
    </source>
</reference>
<keyword evidence="3" id="KW-1185">Reference proteome</keyword>
<accession>A0A4R5BJJ0</accession>
<evidence type="ECO:0000256" key="1">
    <source>
        <dbReference type="SAM" id="MobiDB-lite"/>
    </source>
</evidence>
<evidence type="ECO:0000313" key="3">
    <source>
        <dbReference type="Proteomes" id="UP000294513"/>
    </source>
</evidence>
<feature type="compositionally biased region" description="Low complexity" evidence="1">
    <location>
        <begin position="97"/>
        <end position="106"/>
    </location>
</feature>
<name>A0A4R5BJJ0_9ACTN</name>
<evidence type="ECO:0000313" key="2">
    <source>
        <dbReference type="EMBL" id="TDD86801.1"/>
    </source>
</evidence>
<organism evidence="2 3">
    <name type="scientific">Actinomadura rubrisoli</name>
    <dbReference type="NCBI Taxonomy" id="2530368"/>
    <lineage>
        <taxon>Bacteria</taxon>
        <taxon>Bacillati</taxon>
        <taxon>Actinomycetota</taxon>
        <taxon>Actinomycetes</taxon>
        <taxon>Streptosporangiales</taxon>
        <taxon>Thermomonosporaceae</taxon>
        <taxon>Actinomadura</taxon>
    </lineage>
</organism>
<proteinExistence type="predicted"/>